<keyword evidence="3" id="KW-0560">Oxidoreductase</keyword>
<dbReference type="SUPFAM" id="SSF56176">
    <property type="entry name" value="FAD-binding/transporter-associated domain-like"/>
    <property type="match status" value="1"/>
</dbReference>
<dbReference type="STRING" id="1616788.AR543_10875"/>
<protein>
    <recommendedName>
        <fullName evidence="4">FAD-binding PCMH-type domain-containing protein</fullName>
    </recommendedName>
</protein>
<feature type="domain" description="FAD-binding PCMH-type" evidence="4">
    <location>
        <begin position="11"/>
        <end position="189"/>
    </location>
</feature>
<dbReference type="GO" id="GO:0071949">
    <property type="term" value="F:FAD binding"/>
    <property type="evidence" value="ECO:0007669"/>
    <property type="project" value="InterPro"/>
</dbReference>
<dbReference type="InterPro" id="IPR016166">
    <property type="entry name" value="FAD-bd_PCMH"/>
</dbReference>
<dbReference type="KEGG" id="pbv:AR543_10875"/>
<keyword evidence="6" id="KW-1185">Reference proteome</keyword>
<dbReference type="InterPro" id="IPR036683">
    <property type="entry name" value="CO_DH_flav_C_dom_sf"/>
</dbReference>
<proteinExistence type="predicted"/>
<dbReference type="Proteomes" id="UP000078148">
    <property type="component" value="Chromosome"/>
</dbReference>
<organism evidence="5 6">
    <name type="scientific">Paenibacillus bovis</name>
    <dbReference type="NCBI Taxonomy" id="1616788"/>
    <lineage>
        <taxon>Bacteria</taxon>
        <taxon>Bacillati</taxon>
        <taxon>Bacillota</taxon>
        <taxon>Bacilli</taxon>
        <taxon>Bacillales</taxon>
        <taxon>Paenibacillaceae</taxon>
        <taxon>Paenibacillus</taxon>
    </lineage>
</organism>
<keyword evidence="2" id="KW-0274">FAD</keyword>
<reference evidence="6" key="1">
    <citation type="submission" date="2015-10" db="EMBL/GenBank/DDBJ databases">
        <title>Genome of Paenibacillus bovis sp. nov.</title>
        <authorList>
            <person name="Wu Z."/>
            <person name="Gao C."/>
            <person name="Liu Z."/>
            <person name="Zheng H."/>
        </authorList>
    </citation>
    <scope>NUCLEOTIDE SEQUENCE [LARGE SCALE GENOMIC DNA]</scope>
    <source>
        <strain evidence="6">BD3526</strain>
    </source>
</reference>
<dbReference type="InterPro" id="IPR002346">
    <property type="entry name" value="Mopterin_DH_FAD-bd"/>
</dbReference>
<evidence type="ECO:0000256" key="1">
    <source>
        <dbReference type="ARBA" id="ARBA00022630"/>
    </source>
</evidence>
<dbReference type="OrthoDB" id="9774454at2"/>
<dbReference type="InterPro" id="IPR005107">
    <property type="entry name" value="CO_DH_flav_C"/>
</dbReference>
<dbReference type="InterPro" id="IPR036318">
    <property type="entry name" value="FAD-bd_PCMH-like_sf"/>
</dbReference>
<evidence type="ECO:0000256" key="2">
    <source>
        <dbReference type="ARBA" id="ARBA00022827"/>
    </source>
</evidence>
<name>A0A172ZFP0_9BACL</name>
<dbReference type="SUPFAM" id="SSF55447">
    <property type="entry name" value="CO dehydrogenase flavoprotein C-terminal domain-like"/>
    <property type="match status" value="1"/>
</dbReference>
<dbReference type="PANTHER" id="PTHR42659:SF2">
    <property type="entry name" value="XANTHINE DEHYDROGENASE SUBUNIT C-RELATED"/>
    <property type="match status" value="1"/>
</dbReference>
<dbReference type="Gene3D" id="3.30.390.50">
    <property type="entry name" value="CO dehydrogenase flavoprotein, C-terminal domain"/>
    <property type="match status" value="1"/>
</dbReference>
<keyword evidence="1" id="KW-0285">Flavoprotein</keyword>
<dbReference type="GO" id="GO:0016491">
    <property type="term" value="F:oxidoreductase activity"/>
    <property type="evidence" value="ECO:0007669"/>
    <property type="project" value="UniProtKB-KW"/>
</dbReference>
<dbReference type="RefSeq" id="WP_060534319.1">
    <property type="nucleotide sequence ID" value="NZ_CP013023.1"/>
</dbReference>
<gene>
    <name evidence="5" type="ORF">AR543_10875</name>
</gene>
<dbReference type="PANTHER" id="PTHR42659">
    <property type="entry name" value="XANTHINE DEHYDROGENASE SUBUNIT C-RELATED"/>
    <property type="match status" value="1"/>
</dbReference>
<dbReference type="AlphaFoldDB" id="A0A172ZFP0"/>
<dbReference type="Pfam" id="PF03450">
    <property type="entry name" value="CO_deh_flav_C"/>
    <property type="match status" value="1"/>
</dbReference>
<accession>A0A172ZFP0</accession>
<reference evidence="5 6" key="2">
    <citation type="journal article" date="2016" name="Int. J. Syst. Evol. Microbiol.">
        <title>Paenibacillus bovis sp. nov., isolated from raw yak (Bos grunniens) milk.</title>
        <authorList>
            <person name="Gao C."/>
            <person name="Han J."/>
            <person name="Liu Z."/>
            <person name="Xu X."/>
            <person name="Hang F."/>
            <person name="Wu Z."/>
        </authorList>
    </citation>
    <scope>NUCLEOTIDE SEQUENCE [LARGE SCALE GENOMIC DNA]</scope>
    <source>
        <strain evidence="5 6">BD3526</strain>
    </source>
</reference>
<sequence length="329" mass="36257">MNMHQKESSFSTPLAPTVWEPSSAEEAVLLKYQYGADAAYIAGSTLLRTQWEGGLLNIPGHMIRLDTIPGLKGITDSEQHIHIGALTSLHECGTNRLIRSYAGICYTACRHIAAPAVRNQGTIGGNISSAVGDMIPALLVHDARLVWMDREHPAFEYEQELVDWLEQVRLGRRSLGAVLLGITIDKSKANTGFLDHNEEEYNRPPASFSGSSSWREVGFYRKVGRREAFTPSLVTVAFRALMNREGVLADVKIAAGGGAGLAMRLNGCEHLLEGKVYDPQYTATLAALVTEEWISYSDPFASESYRRQTAGNLLAAGLWETIYQEWERG</sequence>
<evidence type="ECO:0000259" key="4">
    <source>
        <dbReference type="PROSITE" id="PS51387"/>
    </source>
</evidence>
<dbReference type="EMBL" id="CP013023">
    <property type="protein sequence ID" value="ANF96456.1"/>
    <property type="molecule type" value="Genomic_DNA"/>
</dbReference>
<evidence type="ECO:0000256" key="3">
    <source>
        <dbReference type="ARBA" id="ARBA00023002"/>
    </source>
</evidence>
<evidence type="ECO:0000313" key="5">
    <source>
        <dbReference type="EMBL" id="ANF96456.1"/>
    </source>
</evidence>
<dbReference type="Gene3D" id="3.30.465.10">
    <property type="match status" value="1"/>
</dbReference>
<dbReference type="Pfam" id="PF00941">
    <property type="entry name" value="FAD_binding_5"/>
    <property type="match status" value="1"/>
</dbReference>
<dbReference type="InterPro" id="IPR051312">
    <property type="entry name" value="Diverse_Substr_Oxidored"/>
</dbReference>
<evidence type="ECO:0000313" key="6">
    <source>
        <dbReference type="Proteomes" id="UP000078148"/>
    </source>
</evidence>
<dbReference type="SMART" id="SM01092">
    <property type="entry name" value="CO_deh_flav_C"/>
    <property type="match status" value="1"/>
</dbReference>
<dbReference type="PROSITE" id="PS51387">
    <property type="entry name" value="FAD_PCMH"/>
    <property type="match status" value="1"/>
</dbReference>
<dbReference type="InterPro" id="IPR016169">
    <property type="entry name" value="FAD-bd_PCMH_sub2"/>
</dbReference>